<evidence type="ECO:0000313" key="3">
    <source>
        <dbReference type="Proteomes" id="UP001153269"/>
    </source>
</evidence>
<sequence>MSLSSARSIKRKPETSKGLPLPDDPSSICSPFLGPRRAGPLSGRESPVICEPVSEQEEALRRSNFEKGQIERSSEGGGYALSAPGLPLKYAAPRCFRDFVGPIRISTDLTLCLCDPGVTSTTGHLRLIGGELPVALQAKVLMMVTSRVVETPPLWAVNFRTRTTASFECISCVALSEQCLGSSWCDPSSSPSCVSRQMLSLPAWKISLLGCIILPKPSELMAVPQLHLSFFLISERQHQDDRSSHVAKKMDNTASYGKHVQADTHSQIFGIAESPVTDLLGTQTLVSQLSSCSRHFLHPVTTRLLQSAHTRFPPPLLNGPL</sequence>
<keyword evidence="3" id="KW-1185">Reference proteome</keyword>
<protein>
    <submittedName>
        <fullName evidence="2">Uncharacterized protein</fullName>
    </submittedName>
</protein>
<dbReference type="AlphaFoldDB" id="A0A9N7TJ79"/>
<dbReference type="Proteomes" id="UP001153269">
    <property type="component" value="Unassembled WGS sequence"/>
</dbReference>
<evidence type="ECO:0000313" key="2">
    <source>
        <dbReference type="EMBL" id="CAB1413990.1"/>
    </source>
</evidence>
<proteinExistence type="predicted"/>
<organism evidence="2 3">
    <name type="scientific">Pleuronectes platessa</name>
    <name type="common">European plaice</name>
    <dbReference type="NCBI Taxonomy" id="8262"/>
    <lineage>
        <taxon>Eukaryota</taxon>
        <taxon>Metazoa</taxon>
        <taxon>Chordata</taxon>
        <taxon>Craniata</taxon>
        <taxon>Vertebrata</taxon>
        <taxon>Euteleostomi</taxon>
        <taxon>Actinopterygii</taxon>
        <taxon>Neopterygii</taxon>
        <taxon>Teleostei</taxon>
        <taxon>Neoteleostei</taxon>
        <taxon>Acanthomorphata</taxon>
        <taxon>Carangaria</taxon>
        <taxon>Pleuronectiformes</taxon>
        <taxon>Pleuronectoidei</taxon>
        <taxon>Pleuronectidae</taxon>
        <taxon>Pleuronectes</taxon>
    </lineage>
</organism>
<reference evidence="2" key="1">
    <citation type="submission" date="2020-03" db="EMBL/GenBank/DDBJ databases">
        <authorList>
            <person name="Weist P."/>
        </authorList>
    </citation>
    <scope>NUCLEOTIDE SEQUENCE</scope>
</reference>
<feature type="region of interest" description="Disordered" evidence="1">
    <location>
        <begin position="1"/>
        <end position="47"/>
    </location>
</feature>
<name>A0A9N7TJ79_PLEPL</name>
<evidence type="ECO:0000256" key="1">
    <source>
        <dbReference type="SAM" id="MobiDB-lite"/>
    </source>
</evidence>
<accession>A0A9N7TJ79</accession>
<comment type="caution">
    <text evidence="2">The sequence shown here is derived from an EMBL/GenBank/DDBJ whole genome shotgun (WGS) entry which is preliminary data.</text>
</comment>
<dbReference type="EMBL" id="CADEAL010000080">
    <property type="protein sequence ID" value="CAB1413990.1"/>
    <property type="molecule type" value="Genomic_DNA"/>
</dbReference>
<gene>
    <name evidence="2" type="ORF">PLEPLA_LOCUS1693</name>
</gene>